<evidence type="ECO:0000256" key="7">
    <source>
        <dbReference type="ARBA" id="ARBA00043224"/>
    </source>
</evidence>
<keyword evidence="4" id="KW-0378">Hydrolase</keyword>
<evidence type="ECO:0000256" key="6">
    <source>
        <dbReference type="ARBA" id="ARBA00039017"/>
    </source>
</evidence>
<name>A0AA90K8V7_9ACTN</name>
<evidence type="ECO:0000313" key="9">
    <source>
        <dbReference type="EMBL" id="MDI5965526.1"/>
    </source>
</evidence>
<keyword evidence="3" id="KW-0479">Metal-binding</keyword>
<gene>
    <name evidence="9" type="ORF">POF43_022835</name>
    <name evidence="10" type="ORF">POF50_011515</name>
</gene>
<dbReference type="InterPro" id="IPR052347">
    <property type="entry name" value="Isochorismatase_Nicotinamidase"/>
</dbReference>
<dbReference type="Gene3D" id="3.40.50.850">
    <property type="entry name" value="Isochorismatase-like"/>
    <property type="match status" value="1"/>
</dbReference>
<dbReference type="InterPro" id="IPR036380">
    <property type="entry name" value="Isochorismatase-like_sf"/>
</dbReference>
<evidence type="ECO:0000256" key="4">
    <source>
        <dbReference type="ARBA" id="ARBA00022801"/>
    </source>
</evidence>
<dbReference type="InterPro" id="IPR000868">
    <property type="entry name" value="Isochorismatase-like_dom"/>
</dbReference>
<protein>
    <recommendedName>
        <fullName evidence="6">nicotinamidase</fullName>
        <ecNumber evidence="6">3.5.1.19</ecNumber>
    </recommendedName>
    <alternativeName>
        <fullName evidence="7">Nicotinamide deamidase</fullName>
    </alternativeName>
</protein>
<comment type="pathway">
    <text evidence="5">Cofactor biosynthesis; nicotinate biosynthesis; nicotinate from nicotinamide: step 1/1.</text>
</comment>
<accession>A0AA90K8V7</accession>
<evidence type="ECO:0000256" key="3">
    <source>
        <dbReference type="ARBA" id="ARBA00022723"/>
    </source>
</evidence>
<dbReference type="GO" id="GO:0019363">
    <property type="term" value="P:pyridine nucleotide biosynthetic process"/>
    <property type="evidence" value="ECO:0007669"/>
    <property type="project" value="UniProtKB-KW"/>
</dbReference>
<keyword evidence="11" id="KW-1185">Reference proteome</keyword>
<dbReference type="RefSeq" id="WP_271315732.1">
    <property type="nucleotide sequence ID" value="NZ_JAAGKO020000037.1"/>
</dbReference>
<reference evidence="10 11" key="1">
    <citation type="submission" date="2023-05" db="EMBL/GenBank/DDBJ databases">
        <title>Streptantibioticus silvisoli sp. nov., acidotolerant actinomycetes 1 from pine litter.</title>
        <authorList>
            <person name="Swiecimska M."/>
            <person name="Golinska P."/>
            <person name="Sangal V."/>
            <person name="Wachnowicz B."/>
            <person name="Goodfellow M."/>
        </authorList>
    </citation>
    <scope>NUCLEOTIDE SEQUENCE</scope>
    <source>
        <strain evidence="10">SL13</strain>
        <strain evidence="9 11">SL54</strain>
    </source>
</reference>
<dbReference type="PANTHER" id="PTHR11080:SF2">
    <property type="entry name" value="LD05707P"/>
    <property type="match status" value="1"/>
</dbReference>
<organism evidence="10">
    <name type="scientific">Streptantibioticus silvisoli</name>
    <dbReference type="NCBI Taxonomy" id="2705255"/>
    <lineage>
        <taxon>Bacteria</taxon>
        <taxon>Bacillati</taxon>
        <taxon>Actinomycetota</taxon>
        <taxon>Actinomycetes</taxon>
        <taxon>Kitasatosporales</taxon>
        <taxon>Streptomycetaceae</taxon>
        <taxon>Streptantibioticus</taxon>
    </lineage>
</organism>
<dbReference type="Pfam" id="PF00857">
    <property type="entry name" value="Isochorismatase"/>
    <property type="match status" value="1"/>
</dbReference>
<dbReference type="EC" id="3.5.1.19" evidence="6"/>
<dbReference type="PANTHER" id="PTHR11080">
    <property type="entry name" value="PYRAZINAMIDASE/NICOTINAMIDASE"/>
    <property type="match status" value="1"/>
</dbReference>
<evidence type="ECO:0000256" key="5">
    <source>
        <dbReference type="ARBA" id="ARBA00037900"/>
    </source>
</evidence>
<dbReference type="EMBL" id="JABXJJ020000012">
    <property type="protein sequence ID" value="MDI5969957.1"/>
    <property type="molecule type" value="Genomic_DNA"/>
</dbReference>
<dbReference type="SUPFAM" id="SSF52499">
    <property type="entry name" value="Isochorismatase-like hydrolases"/>
    <property type="match status" value="1"/>
</dbReference>
<evidence type="ECO:0000256" key="1">
    <source>
        <dbReference type="ARBA" id="ARBA00006336"/>
    </source>
</evidence>
<sequence>MSNSGSKAAQPAKPANGRALIVVDVQKDFCEGGSVPVKGGADRAAAIAELVGKTAGSRYAHVVATRDHHVDPGGHFSDHPDFKDSFPVHCVVGTEGGSFHPAFEPATTSGAVGAVFFKGAHSASKSGFEGADEHGTPLARWLRARGVGEVDVVGIATDHCVRATALDAVRAGFRTRVLLDYTAGVAADTTRQAMKDLRQAGVELSGEPVVIG</sequence>
<feature type="domain" description="Isochorismatase-like" evidence="8">
    <location>
        <begin position="19"/>
        <end position="204"/>
    </location>
</feature>
<dbReference type="EMBL" id="JAAGKO020000037">
    <property type="protein sequence ID" value="MDI5965526.1"/>
    <property type="molecule type" value="Genomic_DNA"/>
</dbReference>
<dbReference type="AlphaFoldDB" id="A0AA90K8V7"/>
<dbReference type="Proteomes" id="UP001156398">
    <property type="component" value="Unassembled WGS sequence"/>
</dbReference>
<comment type="similarity">
    <text evidence="1">Belongs to the isochorismatase family.</text>
</comment>
<dbReference type="GO" id="GO:0008936">
    <property type="term" value="F:nicotinamidase activity"/>
    <property type="evidence" value="ECO:0007669"/>
    <property type="project" value="UniProtKB-EC"/>
</dbReference>
<keyword evidence="2" id="KW-0662">Pyridine nucleotide biosynthesis</keyword>
<dbReference type="GO" id="GO:0046872">
    <property type="term" value="F:metal ion binding"/>
    <property type="evidence" value="ECO:0007669"/>
    <property type="project" value="UniProtKB-KW"/>
</dbReference>
<evidence type="ECO:0000313" key="10">
    <source>
        <dbReference type="EMBL" id="MDI5969957.1"/>
    </source>
</evidence>
<proteinExistence type="inferred from homology"/>
<evidence type="ECO:0000259" key="8">
    <source>
        <dbReference type="Pfam" id="PF00857"/>
    </source>
</evidence>
<comment type="caution">
    <text evidence="10">The sequence shown here is derived from an EMBL/GenBank/DDBJ whole genome shotgun (WGS) entry which is preliminary data.</text>
</comment>
<evidence type="ECO:0000313" key="11">
    <source>
        <dbReference type="Proteomes" id="UP001156398"/>
    </source>
</evidence>
<evidence type="ECO:0000256" key="2">
    <source>
        <dbReference type="ARBA" id="ARBA00022642"/>
    </source>
</evidence>